<evidence type="ECO:0000256" key="6">
    <source>
        <dbReference type="ARBA" id="ARBA00023126"/>
    </source>
</evidence>
<comment type="caution">
    <text evidence="10">The sequence shown here is derived from an EMBL/GenBank/DDBJ whole genome shotgun (WGS) entry which is preliminary data.</text>
</comment>
<dbReference type="AlphaFoldDB" id="A0A7C4YH29"/>
<dbReference type="GO" id="GO:0004801">
    <property type="term" value="F:transaldolase activity"/>
    <property type="evidence" value="ECO:0007669"/>
    <property type="project" value="UniProtKB-UniRule"/>
</dbReference>
<gene>
    <name evidence="10" type="primary">fsa</name>
    <name evidence="9" type="synonym">tal</name>
    <name evidence="10" type="ORF">ENV67_00505</name>
</gene>
<name>A0A7C4YH29_UNCW3</name>
<accession>A0A7C4YH29</accession>
<dbReference type="FunFam" id="3.20.20.70:FF:000018">
    <property type="entry name" value="Probable transaldolase"/>
    <property type="match status" value="1"/>
</dbReference>
<dbReference type="InterPro" id="IPR004731">
    <property type="entry name" value="Transaldolase_3B/F6P_aldolase"/>
</dbReference>
<dbReference type="InterPro" id="IPR018225">
    <property type="entry name" value="Transaldolase_AS"/>
</dbReference>
<evidence type="ECO:0000313" key="10">
    <source>
        <dbReference type="EMBL" id="HGW91009.1"/>
    </source>
</evidence>
<dbReference type="Pfam" id="PF00923">
    <property type="entry name" value="TAL_FSA"/>
    <property type="match status" value="1"/>
</dbReference>
<dbReference type="UniPathway" id="UPA00115">
    <property type="reaction ID" value="UER00414"/>
</dbReference>
<dbReference type="InterPro" id="IPR001585">
    <property type="entry name" value="TAL/FSA"/>
</dbReference>
<dbReference type="GO" id="GO:0006098">
    <property type="term" value="P:pentose-phosphate shunt"/>
    <property type="evidence" value="ECO:0007669"/>
    <property type="project" value="UniProtKB-UniRule"/>
</dbReference>
<comment type="subcellular location">
    <subcellularLocation>
        <location evidence="1 9">Cytoplasm</location>
    </subcellularLocation>
</comment>
<comment type="function">
    <text evidence="9">Transaldolase is important for the balance of metabolites in the pentose-phosphate pathway.</text>
</comment>
<keyword evidence="4 9" id="KW-0963">Cytoplasm</keyword>
<protein>
    <recommendedName>
        <fullName evidence="9">Probable transaldolase</fullName>
        <ecNumber evidence="9">2.2.1.2</ecNumber>
    </recommendedName>
</protein>
<proteinExistence type="inferred from homology"/>
<keyword evidence="5 9" id="KW-0808">Transferase</keyword>
<comment type="catalytic activity">
    <reaction evidence="8 9">
        <text>D-sedoheptulose 7-phosphate + D-glyceraldehyde 3-phosphate = D-erythrose 4-phosphate + beta-D-fructose 6-phosphate</text>
        <dbReference type="Rhea" id="RHEA:17053"/>
        <dbReference type="ChEBI" id="CHEBI:16897"/>
        <dbReference type="ChEBI" id="CHEBI:57483"/>
        <dbReference type="ChEBI" id="CHEBI:57634"/>
        <dbReference type="ChEBI" id="CHEBI:59776"/>
        <dbReference type="EC" id="2.2.1.2"/>
    </reaction>
</comment>
<dbReference type="PANTHER" id="PTHR10683:SF40">
    <property type="entry name" value="FRUCTOSE-6-PHOSPHATE ALDOLASE 1-RELATED"/>
    <property type="match status" value="1"/>
</dbReference>
<dbReference type="PROSITE" id="PS00958">
    <property type="entry name" value="TRANSALDOLASE_2"/>
    <property type="match status" value="1"/>
</dbReference>
<dbReference type="Gene3D" id="3.20.20.70">
    <property type="entry name" value="Aldolase class I"/>
    <property type="match status" value="1"/>
</dbReference>
<dbReference type="CDD" id="cd00956">
    <property type="entry name" value="Transaldolase_FSA"/>
    <property type="match status" value="1"/>
</dbReference>
<evidence type="ECO:0000256" key="4">
    <source>
        <dbReference type="ARBA" id="ARBA00022490"/>
    </source>
</evidence>
<dbReference type="InterPro" id="IPR033919">
    <property type="entry name" value="TSA/FSA_arc/bac"/>
</dbReference>
<keyword evidence="7 9" id="KW-0704">Schiff base</keyword>
<sequence>MKIFIDTANVDEIKEIASWGILDGVTTNPTLLSKEIKRTKRKPEEILKEICDIVKGPVSAEVIALDWEGIVKQGKELAKISEYITIKVPMTKDGLKATKILRSEGIMTNMTLVFSANQAILAAKAGTTFVSPFIGRLDDIGNEGMTIIEEIMDIYENYGYETEVIVASIRHPIHIVQAGRIGADIVTVPYNVLEKMIQHPLTDIGIERFLKDWKEVQNDK</sequence>
<organism evidence="10">
    <name type="scientific">candidate division WOR-3 bacterium</name>
    <dbReference type="NCBI Taxonomy" id="2052148"/>
    <lineage>
        <taxon>Bacteria</taxon>
        <taxon>Bacteria division WOR-3</taxon>
    </lineage>
</organism>
<dbReference type="EMBL" id="DTHG01000006">
    <property type="protein sequence ID" value="HGW91009.1"/>
    <property type="molecule type" value="Genomic_DNA"/>
</dbReference>
<keyword evidence="6 9" id="KW-0570">Pentose shunt</keyword>
<evidence type="ECO:0000256" key="5">
    <source>
        <dbReference type="ARBA" id="ARBA00022679"/>
    </source>
</evidence>
<dbReference type="GO" id="GO:0005737">
    <property type="term" value="C:cytoplasm"/>
    <property type="evidence" value="ECO:0007669"/>
    <property type="project" value="UniProtKB-SubCell"/>
</dbReference>
<dbReference type="GO" id="GO:0005975">
    <property type="term" value="P:carbohydrate metabolic process"/>
    <property type="evidence" value="ECO:0007669"/>
    <property type="project" value="InterPro"/>
</dbReference>
<dbReference type="SUPFAM" id="SSF51569">
    <property type="entry name" value="Aldolase"/>
    <property type="match status" value="1"/>
</dbReference>
<evidence type="ECO:0000256" key="9">
    <source>
        <dbReference type="HAMAP-Rule" id="MF_00494"/>
    </source>
</evidence>
<evidence type="ECO:0000256" key="7">
    <source>
        <dbReference type="ARBA" id="ARBA00023270"/>
    </source>
</evidence>
<evidence type="ECO:0000256" key="1">
    <source>
        <dbReference type="ARBA" id="ARBA00004496"/>
    </source>
</evidence>
<evidence type="ECO:0000256" key="2">
    <source>
        <dbReference type="ARBA" id="ARBA00004857"/>
    </source>
</evidence>
<dbReference type="PANTHER" id="PTHR10683">
    <property type="entry name" value="TRANSALDOLASE"/>
    <property type="match status" value="1"/>
</dbReference>
<evidence type="ECO:0000256" key="3">
    <source>
        <dbReference type="ARBA" id="ARBA00005740"/>
    </source>
</evidence>
<dbReference type="PROSITE" id="PS01054">
    <property type="entry name" value="TRANSALDOLASE_1"/>
    <property type="match status" value="1"/>
</dbReference>
<dbReference type="NCBIfam" id="TIGR00875">
    <property type="entry name" value="fsa_talC_mipB"/>
    <property type="match status" value="1"/>
</dbReference>
<dbReference type="HAMAP" id="MF_00494">
    <property type="entry name" value="Transaldolase_3b"/>
    <property type="match status" value="1"/>
</dbReference>
<reference evidence="10" key="1">
    <citation type="journal article" date="2020" name="mSystems">
        <title>Genome- and Community-Level Interaction Insights into Carbon Utilization and Element Cycling Functions of Hydrothermarchaeota in Hydrothermal Sediment.</title>
        <authorList>
            <person name="Zhou Z."/>
            <person name="Liu Y."/>
            <person name="Xu W."/>
            <person name="Pan J."/>
            <person name="Luo Z.H."/>
            <person name="Li M."/>
        </authorList>
    </citation>
    <scope>NUCLEOTIDE SEQUENCE [LARGE SCALE GENOMIC DNA]</scope>
    <source>
        <strain evidence="10">SpSt-780</strain>
    </source>
</reference>
<dbReference type="InterPro" id="IPR022999">
    <property type="entry name" value="Transaldolase_3B"/>
</dbReference>
<feature type="active site" description="Schiff-base intermediate with substrate" evidence="9">
    <location>
        <position position="87"/>
    </location>
</feature>
<evidence type="ECO:0000256" key="8">
    <source>
        <dbReference type="ARBA" id="ARBA00048810"/>
    </source>
</evidence>
<comment type="similarity">
    <text evidence="3 9">Belongs to the transaldolase family. Type 3B subfamily.</text>
</comment>
<dbReference type="InterPro" id="IPR013785">
    <property type="entry name" value="Aldolase_TIM"/>
</dbReference>
<dbReference type="GO" id="GO:0016832">
    <property type="term" value="F:aldehyde-lyase activity"/>
    <property type="evidence" value="ECO:0007669"/>
    <property type="project" value="InterPro"/>
</dbReference>
<dbReference type="EC" id="2.2.1.2" evidence="9"/>
<comment type="pathway">
    <text evidence="2 9">Carbohydrate degradation; pentose phosphate pathway; D-glyceraldehyde 3-phosphate and beta-D-fructose 6-phosphate from D-ribose 5-phosphate and D-xylulose 5-phosphate (non-oxidative stage): step 2/3.</text>
</comment>